<dbReference type="InterPro" id="IPR009057">
    <property type="entry name" value="Homeodomain-like_sf"/>
</dbReference>
<dbReference type="GO" id="GO:0000976">
    <property type="term" value="F:transcription cis-regulatory region binding"/>
    <property type="evidence" value="ECO:0007669"/>
    <property type="project" value="TreeGrafter"/>
</dbReference>
<dbReference type="KEGG" id="bgoe:IFJ75_16640"/>
<accession>A0A975GUZ8</accession>
<evidence type="ECO:0000313" key="4">
    <source>
        <dbReference type="EMBL" id="QTC90836.1"/>
    </source>
</evidence>
<dbReference type="PRINTS" id="PR00455">
    <property type="entry name" value="HTHTETR"/>
</dbReference>
<dbReference type="PROSITE" id="PS50977">
    <property type="entry name" value="HTH_TETR_2"/>
    <property type="match status" value="1"/>
</dbReference>
<organism evidence="4 5">
    <name type="scientific">Brevundimonas goettingensis</name>
    <dbReference type="NCBI Taxonomy" id="2774190"/>
    <lineage>
        <taxon>Bacteria</taxon>
        <taxon>Pseudomonadati</taxon>
        <taxon>Pseudomonadota</taxon>
        <taxon>Alphaproteobacteria</taxon>
        <taxon>Caulobacterales</taxon>
        <taxon>Caulobacteraceae</taxon>
        <taxon>Brevundimonas</taxon>
    </lineage>
</organism>
<feature type="DNA-binding region" description="H-T-H motif" evidence="2">
    <location>
        <begin position="33"/>
        <end position="52"/>
    </location>
</feature>
<dbReference type="AlphaFoldDB" id="A0A975GUZ8"/>
<evidence type="ECO:0000313" key="5">
    <source>
        <dbReference type="Proteomes" id="UP000663918"/>
    </source>
</evidence>
<dbReference type="PANTHER" id="PTHR30055">
    <property type="entry name" value="HTH-TYPE TRANSCRIPTIONAL REGULATOR RUTR"/>
    <property type="match status" value="1"/>
</dbReference>
<dbReference type="Pfam" id="PF00440">
    <property type="entry name" value="TetR_N"/>
    <property type="match status" value="1"/>
</dbReference>
<dbReference type="Pfam" id="PF17920">
    <property type="entry name" value="TetR_C_16"/>
    <property type="match status" value="1"/>
</dbReference>
<evidence type="ECO:0000256" key="1">
    <source>
        <dbReference type="ARBA" id="ARBA00023125"/>
    </source>
</evidence>
<dbReference type="Proteomes" id="UP000663918">
    <property type="component" value="Chromosome"/>
</dbReference>
<dbReference type="Gene3D" id="1.10.357.10">
    <property type="entry name" value="Tetracycline Repressor, domain 2"/>
    <property type="match status" value="1"/>
</dbReference>
<dbReference type="InterPro" id="IPR001647">
    <property type="entry name" value="HTH_TetR"/>
</dbReference>
<keyword evidence="5" id="KW-1185">Reference proteome</keyword>
<dbReference type="EMBL" id="CP062222">
    <property type="protein sequence ID" value="QTC90836.1"/>
    <property type="molecule type" value="Genomic_DNA"/>
</dbReference>
<dbReference type="PANTHER" id="PTHR30055:SF235">
    <property type="entry name" value="TRANSCRIPTIONAL REGULATORY PROTEIN"/>
    <property type="match status" value="1"/>
</dbReference>
<dbReference type="InterPro" id="IPR050109">
    <property type="entry name" value="HTH-type_TetR-like_transc_reg"/>
</dbReference>
<proteinExistence type="predicted"/>
<sequence length="193" mass="20105">MTDTARRDSASTRAAILASARRAFARAGYDGAGLREIAAGAGVTAMMVNRYFGSKEALFGEVMATIMSAPRVLDDALMARPDAAEILARAVVGMTGPEAEPLDAFLIMLHSASSPTAVAVTRREIERNHQASVAGGLAGPDAEVRAGLILAIVSGVQTVRQVVGVSTLAEADPEVLIRFLTALFSSLLAPRKV</sequence>
<evidence type="ECO:0000256" key="2">
    <source>
        <dbReference type="PROSITE-ProRule" id="PRU00335"/>
    </source>
</evidence>
<dbReference type="InterPro" id="IPR036271">
    <property type="entry name" value="Tet_transcr_reg_TetR-rel_C_sf"/>
</dbReference>
<gene>
    <name evidence="4" type="ORF">IFJ75_16640</name>
</gene>
<evidence type="ECO:0000259" key="3">
    <source>
        <dbReference type="PROSITE" id="PS50977"/>
    </source>
</evidence>
<protein>
    <submittedName>
        <fullName evidence="4">TetR family transcriptional regulator</fullName>
    </submittedName>
</protein>
<feature type="domain" description="HTH tetR-type" evidence="3">
    <location>
        <begin position="10"/>
        <end position="70"/>
    </location>
</feature>
<dbReference type="GO" id="GO:0003700">
    <property type="term" value="F:DNA-binding transcription factor activity"/>
    <property type="evidence" value="ECO:0007669"/>
    <property type="project" value="TreeGrafter"/>
</dbReference>
<name>A0A975GUZ8_9CAUL</name>
<keyword evidence="1 2" id="KW-0238">DNA-binding</keyword>
<dbReference type="RefSeq" id="WP_207869592.1">
    <property type="nucleotide sequence ID" value="NZ_CP062222.1"/>
</dbReference>
<reference evidence="4" key="1">
    <citation type="submission" date="2020-09" db="EMBL/GenBank/DDBJ databases">
        <title>Brevundimonas sp. LVF2 isolated from a puddle in Goettingen, Germany.</title>
        <authorList>
            <person name="Friedrich I."/>
            <person name="Klassen A."/>
            <person name="Hannes N."/>
            <person name="Schneider D."/>
            <person name="Hertel R."/>
            <person name="Daniel R."/>
        </authorList>
    </citation>
    <scope>NUCLEOTIDE SEQUENCE</scope>
    <source>
        <strain evidence="4">LVF2</strain>
    </source>
</reference>
<dbReference type="SUPFAM" id="SSF48498">
    <property type="entry name" value="Tetracyclin repressor-like, C-terminal domain"/>
    <property type="match status" value="1"/>
</dbReference>
<dbReference type="InterPro" id="IPR041678">
    <property type="entry name" value="TetR_C_16"/>
</dbReference>
<dbReference type="SUPFAM" id="SSF46689">
    <property type="entry name" value="Homeodomain-like"/>
    <property type="match status" value="1"/>
</dbReference>